<dbReference type="SUPFAM" id="SSF53756">
    <property type="entry name" value="UDP-Glycosyltransferase/glycogen phosphorylase"/>
    <property type="match status" value="1"/>
</dbReference>
<evidence type="ECO:0000256" key="3">
    <source>
        <dbReference type="ARBA" id="ARBA00012687"/>
    </source>
</evidence>
<evidence type="ECO:0000313" key="14">
    <source>
        <dbReference type="Proteomes" id="UP000592294"/>
    </source>
</evidence>
<comment type="similarity">
    <text evidence="2 11">Belongs to the LpxB family.</text>
</comment>
<gene>
    <name evidence="11 13" type="primary">lpxB</name>
    <name evidence="13" type="ORF">HW932_17380</name>
</gene>
<keyword evidence="6 11" id="KW-0441">Lipid A biosynthesis</keyword>
<evidence type="ECO:0000256" key="8">
    <source>
        <dbReference type="ARBA" id="ARBA00022679"/>
    </source>
</evidence>
<keyword evidence="5 11" id="KW-0444">Lipid biosynthesis</keyword>
<feature type="region of interest" description="Disordered" evidence="12">
    <location>
        <begin position="397"/>
        <end position="417"/>
    </location>
</feature>
<proteinExistence type="inferred from homology"/>
<evidence type="ECO:0000256" key="4">
    <source>
        <dbReference type="ARBA" id="ARBA00020902"/>
    </source>
</evidence>
<keyword evidence="9 11" id="KW-0443">Lipid metabolism</keyword>
<dbReference type="GO" id="GO:0016020">
    <property type="term" value="C:membrane"/>
    <property type="evidence" value="ECO:0007669"/>
    <property type="project" value="GOC"/>
</dbReference>
<evidence type="ECO:0000256" key="2">
    <source>
        <dbReference type="ARBA" id="ARBA00007868"/>
    </source>
</evidence>
<sequence length="417" mass="45996">MTSQDTPCPAPSSDEPLYIGLVANEPSGDLLGAALARAIRSQCPEVRFVGVAGPRMREVGCETLFDMERLSVMGLTEVLAHLPELLGLRRQLLEHFIANPPAVFIGVDAPDFNLGLERRLRERGIKTMHLVSPTVWAWRAGRVKGIRRAIDRMLCIFPFEEDFLRRHGVPATYVGHPLADEIPLEVDRAEARAVLGLLGDAPIIALLPGSRAGEMRRLAAPFIATARYCLRSRPELRFVVPLVNARLRALFEAELQRFDPDLPITLVDGHSREAIAAADAVLTASGTATLETLLLKRPMVVAYRLHPLTYHLVRWLKLVKVPYVAMANLLTGQALAPEFLQSDCRPERLAPALLAYLDDPERVAAIQAEYERIHRELRRDAAASAARAVLDLISDSTSSGRSATRIGNEHAVSNHAR</sequence>
<dbReference type="PANTHER" id="PTHR30372">
    <property type="entry name" value="LIPID-A-DISACCHARIDE SYNTHASE"/>
    <property type="match status" value="1"/>
</dbReference>
<keyword evidence="14" id="KW-1185">Reference proteome</keyword>
<dbReference type="EMBL" id="JABZEO010000014">
    <property type="protein sequence ID" value="NVZ11033.1"/>
    <property type="molecule type" value="Genomic_DNA"/>
</dbReference>
<dbReference type="RefSeq" id="WP_176977750.1">
    <property type="nucleotide sequence ID" value="NZ_JABZEO010000014.1"/>
</dbReference>
<dbReference type="GO" id="GO:0005543">
    <property type="term" value="F:phospholipid binding"/>
    <property type="evidence" value="ECO:0007669"/>
    <property type="project" value="TreeGrafter"/>
</dbReference>
<evidence type="ECO:0000256" key="11">
    <source>
        <dbReference type="HAMAP-Rule" id="MF_00392"/>
    </source>
</evidence>
<dbReference type="InterPro" id="IPR003835">
    <property type="entry name" value="Glyco_trans_19"/>
</dbReference>
<evidence type="ECO:0000313" key="13">
    <source>
        <dbReference type="EMBL" id="NVZ11033.1"/>
    </source>
</evidence>
<evidence type="ECO:0000256" key="6">
    <source>
        <dbReference type="ARBA" id="ARBA00022556"/>
    </source>
</evidence>
<reference evidence="13 14" key="1">
    <citation type="submission" date="2020-06" db="EMBL/GenBank/DDBJ databases">
        <title>Whole-genome sequence of Allochromatium humboldtianum DSM 21881, type strain.</title>
        <authorList>
            <person name="Kyndt J.A."/>
            <person name="Meyer T.E."/>
        </authorList>
    </citation>
    <scope>NUCLEOTIDE SEQUENCE [LARGE SCALE GENOMIC DNA]</scope>
    <source>
        <strain evidence="13 14">DSM 21881</strain>
    </source>
</reference>
<accession>A0A850RQ57</accession>
<dbReference type="HAMAP" id="MF_00392">
    <property type="entry name" value="LpxB"/>
    <property type="match status" value="1"/>
</dbReference>
<dbReference type="EC" id="2.4.1.182" evidence="3 11"/>
<evidence type="ECO:0000256" key="5">
    <source>
        <dbReference type="ARBA" id="ARBA00022516"/>
    </source>
</evidence>
<dbReference type="Proteomes" id="UP000592294">
    <property type="component" value="Unassembled WGS sequence"/>
</dbReference>
<evidence type="ECO:0000256" key="9">
    <source>
        <dbReference type="ARBA" id="ARBA00023098"/>
    </source>
</evidence>
<dbReference type="AlphaFoldDB" id="A0A850RQ57"/>
<dbReference type="GO" id="GO:0008915">
    <property type="term" value="F:lipid-A-disaccharide synthase activity"/>
    <property type="evidence" value="ECO:0007669"/>
    <property type="project" value="UniProtKB-UniRule"/>
</dbReference>
<comment type="caution">
    <text evidence="13">The sequence shown here is derived from an EMBL/GenBank/DDBJ whole genome shotgun (WGS) entry which is preliminary data.</text>
</comment>
<dbReference type="PANTHER" id="PTHR30372:SF4">
    <property type="entry name" value="LIPID-A-DISACCHARIDE SYNTHASE, MITOCHONDRIAL-RELATED"/>
    <property type="match status" value="1"/>
</dbReference>
<keyword evidence="8 11" id="KW-0808">Transferase</keyword>
<comment type="function">
    <text evidence="1 11">Condensation of UDP-2,3-diacylglucosamine and 2,3-diacylglucosamine-1-phosphate to form lipid A disaccharide, a precursor of lipid A, a phosphorylated glycolipid that anchors the lipopolysaccharide to the outer membrane of the cell.</text>
</comment>
<organism evidence="13 14">
    <name type="scientific">Allochromatium humboldtianum</name>
    <dbReference type="NCBI Taxonomy" id="504901"/>
    <lineage>
        <taxon>Bacteria</taxon>
        <taxon>Pseudomonadati</taxon>
        <taxon>Pseudomonadota</taxon>
        <taxon>Gammaproteobacteria</taxon>
        <taxon>Chromatiales</taxon>
        <taxon>Chromatiaceae</taxon>
        <taxon>Allochromatium</taxon>
    </lineage>
</organism>
<evidence type="ECO:0000256" key="1">
    <source>
        <dbReference type="ARBA" id="ARBA00002056"/>
    </source>
</evidence>
<evidence type="ECO:0000256" key="7">
    <source>
        <dbReference type="ARBA" id="ARBA00022676"/>
    </source>
</evidence>
<protein>
    <recommendedName>
        <fullName evidence="4 11">Lipid-A-disaccharide synthase</fullName>
        <ecNumber evidence="3 11">2.4.1.182</ecNumber>
    </recommendedName>
</protein>
<keyword evidence="7 11" id="KW-0328">Glycosyltransferase</keyword>
<comment type="catalytic activity">
    <reaction evidence="10 11">
        <text>a lipid X + a UDP-2-N,3-O-bis[(3R)-3-hydroxyacyl]-alpha-D-glucosamine = a lipid A disaccharide + UDP + H(+)</text>
        <dbReference type="Rhea" id="RHEA:67828"/>
        <dbReference type="ChEBI" id="CHEBI:15378"/>
        <dbReference type="ChEBI" id="CHEBI:58223"/>
        <dbReference type="ChEBI" id="CHEBI:137748"/>
        <dbReference type="ChEBI" id="CHEBI:176338"/>
        <dbReference type="ChEBI" id="CHEBI:176343"/>
        <dbReference type="EC" id="2.4.1.182"/>
    </reaction>
</comment>
<dbReference type="UniPathway" id="UPA00973"/>
<dbReference type="Pfam" id="PF02684">
    <property type="entry name" value="LpxB"/>
    <property type="match status" value="1"/>
</dbReference>
<dbReference type="GO" id="GO:0009245">
    <property type="term" value="P:lipid A biosynthetic process"/>
    <property type="evidence" value="ECO:0007669"/>
    <property type="project" value="UniProtKB-UniRule"/>
</dbReference>
<evidence type="ECO:0000256" key="12">
    <source>
        <dbReference type="SAM" id="MobiDB-lite"/>
    </source>
</evidence>
<dbReference type="NCBIfam" id="TIGR00215">
    <property type="entry name" value="lpxB"/>
    <property type="match status" value="1"/>
</dbReference>
<comment type="pathway">
    <text evidence="11">Bacterial outer membrane biogenesis; LPS lipid A biosynthesis.</text>
</comment>
<name>A0A850RQ57_9GAMM</name>
<evidence type="ECO:0000256" key="10">
    <source>
        <dbReference type="ARBA" id="ARBA00048975"/>
    </source>
</evidence>